<dbReference type="EMBL" id="FZOO01000011">
    <property type="protein sequence ID" value="SNS96137.1"/>
    <property type="molecule type" value="Genomic_DNA"/>
</dbReference>
<dbReference type="Proteomes" id="UP000198373">
    <property type="component" value="Unassembled WGS sequence"/>
</dbReference>
<organism evidence="1 2">
    <name type="scientific">Geodermatophilus pulveris</name>
    <dbReference type="NCBI Taxonomy" id="1564159"/>
    <lineage>
        <taxon>Bacteria</taxon>
        <taxon>Bacillati</taxon>
        <taxon>Actinomycetota</taxon>
        <taxon>Actinomycetes</taxon>
        <taxon>Geodermatophilales</taxon>
        <taxon>Geodermatophilaceae</taxon>
        <taxon>Geodermatophilus</taxon>
    </lineage>
</organism>
<evidence type="ECO:0000313" key="2">
    <source>
        <dbReference type="Proteomes" id="UP000198373"/>
    </source>
</evidence>
<evidence type="ECO:0000313" key="1">
    <source>
        <dbReference type="EMBL" id="SNS96137.1"/>
    </source>
</evidence>
<protein>
    <submittedName>
        <fullName evidence="1">Uncharacterized protein</fullName>
    </submittedName>
</protein>
<accession>A0A239IRF6</accession>
<proteinExistence type="predicted"/>
<dbReference type="AlphaFoldDB" id="A0A239IRF6"/>
<keyword evidence="2" id="KW-1185">Reference proteome</keyword>
<reference evidence="2" key="1">
    <citation type="submission" date="2017-06" db="EMBL/GenBank/DDBJ databases">
        <authorList>
            <person name="Varghese N."/>
            <person name="Submissions S."/>
        </authorList>
    </citation>
    <scope>NUCLEOTIDE SEQUENCE [LARGE SCALE GENOMIC DNA]</scope>
    <source>
        <strain evidence="2">DSM 46839</strain>
    </source>
</reference>
<gene>
    <name evidence="1" type="ORF">SAMN06893096_111120</name>
</gene>
<sequence length="39" mass="3866">MDVTGSVTPVTAAAGAAPGRSLVSHLPWHARAGVGRLQA</sequence>
<name>A0A239IRF6_9ACTN</name>